<name>A0ABP0EWI9_CLALP</name>
<evidence type="ECO:0000256" key="3">
    <source>
        <dbReference type="ARBA" id="ARBA00022833"/>
    </source>
</evidence>
<dbReference type="PRINTS" id="PR01217">
    <property type="entry name" value="PRICHEXTENSN"/>
</dbReference>
<evidence type="ECO:0000313" key="9">
    <source>
        <dbReference type="Proteomes" id="UP001642483"/>
    </source>
</evidence>
<feature type="compositionally biased region" description="Pro residues" evidence="6">
    <location>
        <begin position="117"/>
        <end position="135"/>
    </location>
</feature>
<evidence type="ECO:0000256" key="5">
    <source>
        <dbReference type="PROSITE-ProRule" id="PRU00125"/>
    </source>
</evidence>
<dbReference type="Gene3D" id="2.10.110.10">
    <property type="entry name" value="Cysteine Rich Protein"/>
    <property type="match status" value="3"/>
</dbReference>
<keyword evidence="4 5" id="KW-0440">LIM domain</keyword>
<feature type="compositionally biased region" description="Polar residues" evidence="6">
    <location>
        <begin position="32"/>
        <end position="43"/>
    </location>
</feature>
<feature type="compositionally biased region" description="Polar residues" evidence="6">
    <location>
        <begin position="56"/>
        <end position="66"/>
    </location>
</feature>
<evidence type="ECO:0000256" key="6">
    <source>
        <dbReference type="SAM" id="MobiDB-lite"/>
    </source>
</evidence>
<feature type="compositionally biased region" description="Polar residues" evidence="6">
    <location>
        <begin position="164"/>
        <end position="183"/>
    </location>
</feature>
<reference evidence="8 9" key="1">
    <citation type="submission" date="2024-02" db="EMBL/GenBank/DDBJ databases">
        <authorList>
            <person name="Daric V."/>
            <person name="Darras S."/>
        </authorList>
    </citation>
    <scope>NUCLEOTIDE SEQUENCE [LARGE SCALE GENOMIC DNA]</scope>
</reference>
<feature type="domain" description="LIM zinc-binding" evidence="7">
    <location>
        <begin position="323"/>
        <end position="383"/>
    </location>
</feature>
<evidence type="ECO:0000256" key="4">
    <source>
        <dbReference type="ARBA" id="ARBA00023038"/>
    </source>
</evidence>
<dbReference type="CDD" id="cd09357">
    <property type="entry name" value="LIM3_Zyxin_like"/>
    <property type="match status" value="1"/>
</dbReference>
<keyword evidence="9" id="KW-1185">Reference proteome</keyword>
<dbReference type="Proteomes" id="UP001642483">
    <property type="component" value="Unassembled WGS sequence"/>
</dbReference>
<dbReference type="Pfam" id="PF00412">
    <property type="entry name" value="LIM"/>
    <property type="match status" value="3"/>
</dbReference>
<accession>A0ABP0EWI9</accession>
<dbReference type="SUPFAM" id="SSF57716">
    <property type="entry name" value="Glucocorticoid receptor-like (DNA-binding domain)"/>
    <property type="match status" value="3"/>
</dbReference>
<evidence type="ECO:0000313" key="8">
    <source>
        <dbReference type="EMBL" id="CAK8671814.1"/>
    </source>
</evidence>
<feature type="domain" description="LIM zinc-binding" evidence="7">
    <location>
        <begin position="263"/>
        <end position="321"/>
    </location>
</feature>
<evidence type="ECO:0000256" key="2">
    <source>
        <dbReference type="ARBA" id="ARBA00022737"/>
    </source>
</evidence>
<feature type="region of interest" description="Disordered" evidence="6">
    <location>
        <begin position="211"/>
        <end position="234"/>
    </location>
</feature>
<gene>
    <name evidence="8" type="ORF">CVLEPA_LOCUS850</name>
</gene>
<comment type="caution">
    <text evidence="8">The sequence shown here is derived from an EMBL/GenBank/DDBJ whole genome shotgun (WGS) entry which is preliminary data.</text>
</comment>
<dbReference type="PROSITE" id="PS50023">
    <property type="entry name" value="LIM_DOMAIN_2"/>
    <property type="match status" value="3"/>
</dbReference>
<dbReference type="PANTHER" id="PTHR24207:SF2">
    <property type="entry name" value="ZYX102 PROTEIN"/>
    <property type="match status" value="1"/>
</dbReference>
<sequence>MANVGSDSWLEQELAELDEAEQFIQQTMSNFLPTGKASSNSKATAEVKGYDLKPAGQSTQVVQPKSPTDVDKLTNQLIAGLDTGKDKDTGHYDNFSLPPPPDLDDLILPQQKEPKSPDLPPPPPPLSTYPAPVPALAPQQPKMDTMSKPAPPPVLPKPSKSTPLQPQRSSVTIQLNKKSPTTKPVSQPPPVAPAPTSAPVAPAFTPAPVAPVSTPAPAPPASKSAPAPGIPKDVKKNSEEELDFLTNNLLSNMDNPKDEDFYGYCGKCNGVVEGEKVGCKALDNVYHITCFRCVACSRPLHGEPFYAVEKNAYCEPCYIASLQKCTVCLLTITDRILRATGKPYHPACFKCTVCETSLDGVPFTLDDDNKIYCVEDYHQKYAPRCSLCHLPILPEPGKEETVRIIALDRSFHVNCYKCEKCQVQLSSEQGCFPLDDHIFCRDCNTYMVQQLAA</sequence>
<feature type="domain" description="LIM zinc-binding" evidence="7">
    <location>
        <begin position="384"/>
        <end position="450"/>
    </location>
</feature>
<dbReference type="EMBL" id="CAWYQH010000001">
    <property type="protein sequence ID" value="CAK8671814.1"/>
    <property type="molecule type" value="Genomic_DNA"/>
</dbReference>
<protein>
    <recommendedName>
        <fullName evidence="7">LIM zinc-binding domain-containing protein</fullName>
    </recommendedName>
</protein>
<evidence type="ECO:0000259" key="7">
    <source>
        <dbReference type="PROSITE" id="PS50023"/>
    </source>
</evidence>
<dbReference type="PANTHER" id="PTHR24207">
    <property type="entry name" value="ZYX102 PROTEIN"/>
    <property type="match status" value="1"/>
</dbReference>
<organism evidence="8 9">
    <name type="scientific">Clavelina lepadiformis</name>
    <name type="common">Light-bulb sea squirt</name>
    <name type="synonym">Ascidia lepadiformis</name>
    <dbReference type="NCBI Taxonomy" id="159417"/>
    <lineage>
        <taxon>Eukaryota</taxon>
        <taxon>Metazoa</taxon>
        <taxon>Chordata</taxon>
        <taxon>Tunicata</taxon>
        <taxon>Ascidiacea</taxon>
        <taxon>Aplousobranchia</taxon>
        <taxon>Clavelinidae</taxon>
        <taxon>Clavelina</taxon>
    </lineage>
</organism>
<evidence type="ECO:0000256" key="1">
    <source>
        <dbReference type="ARBA" id="ARBA00022723"/>
    </source>
</evidence>
<proteinExistence type="predicted"/>
<keyword evidence="2" id="KW-0677">Repeat</keyword>
<dbReference type="InterPro" id="IPR001781">
    <property type="entry name" value="Znf_LIM"/>
</dbReference>
<keyword evidence="1 5" id="KW-0479">Metal-binding</keyword>
<dbReference type="SMART" id="SM00132">
    <property type="entry name" value="LIM"/>
    <property type="match status" value="3"/>
</dbReference>
<keyword evidence="3 5" id="KW-0862">Zinc</keyword>
<feature type="region of interest" description="Disordered" evidence="6">
    <location>
        <begin position="32"/>
        <end position="199"/>
    </location>
</feature>